<dbReference type="AlphaFoldDB" id="A0A1I4Z5G9"/>
<dbReference type="STRING" id="260086.SAMN05216207_1014108"/>
<evidence type="ECO:0000313" key="1">
    <source>
        <dbReference type="EMBL" id="SFN45524.1"/>
    </source>
</evidence>
<evidence type="ECO:0000313" key="2">
    <source>
        <dbReference type="Proteomes" id="UP000199614"/>
    </source>
</evidence>
<organism evidence="1 2">
    <name type="scientific">Pseudonocardia ammonioxydans</name>
    <dbReference type="NCBI Taxonomy" id="260086"/>
    <lineage>
        <taxon>Bacteria</taxon>
        <taxon>Bacillati</taxon>
        <taxon>Actinomycetota</taxon>
        <taxon>Actinomycetes</taxon>
        <taxon>Pseudonocardiales</taxon>
        <taxon>Pseudonocardiaceae</taxon>
        <taxon>Pseudonocardia</taxon>
    </lineage>
</organism>
<evidence type="ECO:0008006" key="3">
    <source>
        <dbReference type="Google" id="ProtNLM"/>
    </source>
</evidence>
<dbReference type="OrthoDB" id="459260at2"/>
<proteinExistence type="predicted"/>
<protein>
    <recommendedName>
        <fullName evidence="3">HD domain-containing protein</fullName>
    </recommendedName>
</protein>
<reference evidence="1 2" key="1">
    <citation type="submission" date="2016-10" db="EMBL/GenBank/DDBJ databases">
        <authorList>
            <person name="de Groot N.N."/>
        </authorList>
    </citation>
    <scope>NUCLEOTIDE SEQUENCE [LARGE SCALE GENOMIC DNA]</scope>
    <source>
        <strain evidence="1 2">CGMCC 4.1877</strain>
    </source>
</reference>
<sequence length="182" mass="20030">MPTDPAVDRAHRVADELLEEHAPVFGTDLAIYAGHVHRVIGLVGLQTPVPDALAAPLGHAAFFHDAGIWFDDTWDYLGPSARRAVAALPADQAEHAELVTALIDEHHRLRPARHADPLVEALRRADLTDVTAGLVGAPGVRRQQYRELTERYPASGFRPMLLRAFRSGLRESPLHPVPMMKL</sequence>
<dbReference type="EMBL" id="FOUY01000014">
    <property type="protein sequence ID" value="SFN45524.1"/>
    <property type="molecule type" value="Genomic_DNA"/>
</dbReference>
<accession>A0A1I4Z5G9</accession>
<name>A0A1I4Z5G9_PSUAM</name>
<dbReference type="RefSeq" id="WP_093343449.1">
    <property type="nucleotide sequence ID" value="NZ_FOUY01000014.1"/>
</dbReference>
<keyword evidence="2" id="KW-1185">Reference proteome</keyword>
<gene>
    <name evidence="1" type="ORF">SAMN05216207_1014108</name>
</gene>
<dbReference type="Proteomes" id="UP000199614">
    <property type="component" value="Unassembled WGS sequence"/>
</dbReference>